<evidence type="ECO:0000313" key="3">
    <source>
        <dbReference type="EMBL" id="KAF2684044.1"/>
    </source>
</evidence>
<sequence>LSCDDNDKIARDWFAGQAKALGCKYEVDKMGSQWATLAGENNNIPPIGVGSHLDSVQSGGKFDGPLGVITGLEVLKVLKETGKKTYAPISVISWTNEEGARFPPGCMSSAVWSHQLDLDYALSCTDTADNVTAIGSELQRIGYAGSKDVSHETNPLSGHFEIHIEQGTRLEEAGLDVGIVEGGQGMRWYNVSLRGVTRHTDTTAMAGRQDALVGAAKIVLEVERIGKEHGGMATVSLFKLSPQNFCNIPSEVDFSFSMQHPSAATLSIMTSIESFIYSTASASNLEVAAYDNVWTFDPFSFDAQAVQCVEDAAKDEGFSYKRLISHTGHDSIYTNFLVPTAMVFTPCKDGISHSPKEYASPKDCRVGAQVVLGAAMRYDEVLRKKFG</sequence>
<comment type="similarity">
    <text evidence="1">Belongs to the peptidase M20A family.</text>
</comment>
<dbReference type="AlphaFoldDB" id="A0A6G1J0L7"/>
<keyword evidence="2 3" id="KW-0378">Hydrolase</keyword>
<feature type="non-terminal residue" evidence="3">
    <location>
        <position position="1"/>
    </location>
</feature>
<dbReference type="Gene3D" id="3.40.630.10">
    <property type="entry name" value="Zn peptidases"/>
    <property type="match status" value="1"/>
</dbReference>
<dbReference type="InterPro" id="IPR010158">
    <property type="entry name" value="Amidase_Cbmase"/>
</dbReference>
<dbReference type="InterPro" id="IPR036264">
    <property type="entry name" value="Bact_exopeptidase_dim_dom"/>
</dbReference>
<accession>A0A6G1J0L7</accession>
<dbReference type="SUPFAM" id="SSF53187">
    <property type="entry name" value="Zn-dependent exopeptidases"/>
    <property type="match status" value="1"/>
</dbReference>
<dbReference type="PIRSF" id="PIRSF001235">
    <property type="entry name" value="Amidase_carbamoylase"/>
    <property type="match status" value="1"/>
</dbReference>
<reference evidence="3" key="1">
    <citation type="journal article" date="2020" name="Stud. Mycol.">
        <title>101 Dothideomycetes genomes: a test case for predicting lifestyles and emergence of pathogens.</title>
        <authorList>
            <person name="Haridas S."/>
            <person name="Albert R."/>
            <person name="Binder M."/>
            <person name="Bloem J."/>
            <person name="Labutti K."/>
            <person name="Salamov A."/>
            <person name="Andreopoulos B."/>
            <person name="Baker S."/>
            <person name="Barry K."/>
            <person name="Bills G."/>
            <person name="Bluhm B."/>
            <person name="Cannon C."/>
            <person name="Castanera R."/>
            <person name="Culley D."/>
            <person name="Daum C."/>
            <person name="Ezra D."/>
            <person name="Gonzalez J."/>
            <person name="Henrissat B."/>
            <person name="Kuo A."/>
            <person name="Liang C."/>
            <person name="Lipzen A."/>
            <person name="Lutzoni F."/>
            <person name="Magnuson J."/>
            <person name="Mondo S."/>
            <person name="Nolan M."/>
            <person name="Ohm R."/>
            <person name="Pangilinan J."/>
            <person name="Park H.-J."/>
            <person name="Ramirez L."/>
            <person name="Alfaro M."/>
            <person name="Sun H."/>
            <person name="Tritt A."/>
            <person name="Yoshinaga Y."/>
            <person name="Zwiers L.-H."/>
            <person name="Turgeon B."/>
            <person name="Goodwin S."/>
            <person name="Spatafora J."/>
            <person name="Crous P."/>
            <person name="Grigoriev I."/>
        </authorList>
    </citation>
    <scope>NUCLEOTIDE SEQUENCE</scope>
    <source>
        <strain evidence="3">CBS 122367</strain>
    </source>
</reference>
<evidence type="ECO:0000313" key="4">
    <source>
        <dbReference type="Proteomes" id="UP000799291"/>
    </source>
</evidence>
<evidence type="ECO:0000256" key="2">
    <source>
        <dbReference type="ARBA" id="ARBA00022801"/>
    </source>
</evidence>
<gene>
    <name evidence="3" type="ORF">K458DRAFT_303610</name>
</gene>
<dbReference type="CDD" id="cd03884">
    <property type="entry name" value="M20_bAS"/>
    <property type="match status" value="1"/>
</dbReference>
<protein>
    <submittedName>
        <fullName evidence="3">Putative N-carbamoyl-L-amino acid hydrolase</fullName>
    </submittedName>
</protein>
<evidence type="ECO:0000256" key="1">
    <source>
        <dbReference type="ARBA" id="ARBA00006247"/>
    </source>
</evidence>
<dbReference type="PANTHER" id="PTHR32494:SF20">
    <property type="entry name" value="PEPTIDASE M20 DIMERISATION DOMAIN-CONTAINING PROTEIN"/>
    <property type="match status" value="1"/>
</dbReference>
<dbReference type="NCBIfam" id="TIGR01879">
    <property type="entry name" value="hydantase"/>
    <property type="match status" value="1"/>
</dbReference>
<dbReference type="Proteomes" id="UP000799291">
    <property type="component" value="Unassembled WGS sequence"/>
</dbReference>
<keyword evidence="4" id="KW-1185">Reference proteome</keyword>
<dbReference type="EMBL" id="MU005582">
    <property type="protein sequence ID" value="KAF2684044.1"/>
    <property type="molecule type" value="Genomic_DNA"/>
</dbReference>
<dbReference type="OrthoDB" id="4676at2759"/>
<dbReference type="SUPFAM" id="SSF55031">
    <property type="entry name" value="Bacterial exopeptidase dimerisation domain"/>
    <property type="match status" value="1"/>
</dbReference>
<dbReference type="InterPro" id="IPR002933">
    <property type="entry name" value="Peptidase_M20"/>
</dbReference>
<dbReference type="GO" id="GO:0016813">
    <property type="term" value="F:hydrolase activity, acting on carbon-nitrogen (but not peptide) bonds, in linear amidines"/>
    <property type="evidence" value="ECO:0007669"/>
    <property type="project" value="InterPro"/>
</dbReference>
<dbReference type="Pfam" id="PF01546">
    <property type="entry name" value="Peptidase_M20"/>
    <property type="match status" value="1"/>
</dbReference>
<dbReference type="PANTHER" id="PTHR32494">
    <property type="entry name" value="ALLANTOATE DEIMINASE-RELATED"/>
    <property type="match status" value="1"/>
</dbReference>
<name>A0A6G1J0L7_9PLEO</name>
<dbReference type="Gene3D" id="3.30.70.360">
    <property type="match status" value="1"/>
</dbReference>
<proteinExistence type="inferred from homology"/>
<organism evidence="3 4">
    <name type="scientific">Lentithecium fluviatile CBS 122367</name>
    <dbReference type="NCBI Taxonomy" id="1168545"/>
    <lineage>
        <taxon>Eukaryota</taxon>
        <taxon>Fungi</taxon>
        <taxon>Dikarya</taxon>
        <taxon>Ascomycota</taxon>
        <taxon>Pezizomycotina</taxon>
        <taxon>Dothideomycetes</taxon>
        <taxon>Pleosporomycetidae</taxon>
        <taxon>Pleosporales</taxon>
        <taxon>Massarineae</taxon>
        <taxon>Lentitheciaceae</taxon>
        <taxon>Lentithecium</taxon>
    </lineage>
</organism>